<evidence type="ECO:0000259" key="8">
    <source>
        <dbReference type="PROSITE" id="PS50111"/>
    </source>
</evidence>
<dbReference type="Gene3D" id="6.10.340.10">
    <property type="match status" value="1"/>
</dbReference>
<sequence>MHASDNIKVTELEGTSVRQHSNQKLRMRIFQGISGRLVVGLGLIVLLGVAIGATGLSFLSSVERTLNQITDVTAPSVETADDMIANIWETNKIAEEIIADEEISDVEQLAIEFREKSELFHVYMTELEALVVDESLLANIEDARREHREFIKHTNEMILAHTEELNEEKAAVELLSEFDNSGAQLIKMLDEFALENEEEMAKAQAEGDRIAKSSNASAADVNYILKELFERDYPVVEAALKLQRIIIEMQDTAGEYLAVEDPDALEIPFEEFQDLAENAWPYLEILDSLAESEEDKDDAAKLRAAFETWFSTAALDEQLFDTHRDMLKKEYEADLATEILEEDADAVATALEKVASAADAISDGADEASAVTVANAQMAIAAAVALLIAVSAVLMLIVRKTVVHPIVDMTNAMQSLANGKLDVEIPAVGKQDEVGEMAAAVEVFRDNAIETETLRQKQVENERRIEEEKRNATLNMADELESSVMGVVEHVSNATHEMTVTAKSMSDSSAQTRSKATTVASASEEATVTAQTVASAAEQLSQSIQEISRQVEDAKNVVSNGEQQAISTNATVQSLAEGAQKIGDVVDLINDIAEQTNLLALNATIEAARAGESGRGFAVVAAEVKELASQTAKATEEIRQQISSMQDSTQKTVGEIETVVEAMSKISDMTTAVSASVEEQNTATQHIAQNIQQTASGTRDVSENIVDVNSAAQQSSDAAGHVVKVVGELSTQADILQVELSKYLATLRAS</sequence>
<keyword evidence="2" id="KW-0997">Cell inner membrane</keyword>
<dbReference type="CDD" id="cd06225">
    <property type="entry name" value="HAMP"/>
    <property type="match status" value="1"/>
</dbReference>
<evidence type="ECO:0000256" key="4">
    <source>
        <dbReference type="ARBA" id="ARBA00029447"/>
    </source>
</evidence>
<keyword evidence="12" id="KW-1185">Reference proteome</keyword>
<evidence type="ECO:0000256" key="1">
    <source>
        <dbReference type="ARBA" id="ARBA00004429"/>
    </source>
</evidence>
<keyword evidence="7" id="KW-1133">Transmembrane helix</keyword>
<feature type="transmembrane region" description="Helical" evidence="7">
    <location>
        <begin position="37"/>
        <end position="59"/>
    </location>
</feature>
<dbReference type="Pfam" id="PF00672">
    <property type="entry name" value="HAMP"/>
    <property type="match status" value="1"/>
</dbReference>
<comment type="subcellular location">
    <subcellularLocation>
        <location evidence="1">Cell inner membrane</location>
        <topology evidence="1">Multi-pass membrane protein</topology>
    </subcellularLocation>
</comment>
<dbReference type="InterPro" id="IPR004089">
    <property type="entry name" value="MCPsignal_dom"/>
</dbReference>
<dbReference type="SMART" id="SM00304">
    <property type="entry name" value="HAMP"/>
    <property type="match status" value="1"/>
</dbReference>
<feature type="coiled-coil region" evidence="6">
    <location>
        <begin position="537"/>
        <end position="564"/>
    </location>
</feature>
<feature type="domain" description="HAMP" evidence="10">
    <location>
        <begin position="400"/>
        <end position="453"/>
    </location>
</feature>
<dbReference type="SMART" id="SM00283">
    <property type="entry name" value="MA"/>
    <property type="match status" value="1"/>
</dbReference>
<feature type="domain" description="T-SNARE coiled-coil homology" evidence="9">
    <location>
        <begin position="646"/>
        <end position="708"/>
    </location>
</feature>
<name>A0ABY8F7I1_9HYPH</name>
<keyword evidence="7" id="KW-0812">Transmembrane</keyword>
<dbReference type="Pfam" id="PF00015">
    <property type="entry name" value="MCPsignal"/>
    <property type="match status" value="1"/>
</dbReference>
<evidence type="ECO:0000313" key="12">
    <source>
        <dbReference type="Proteomes" id="UP001209803"/>
    </source>
</evidence>
<accession>A0ABY8F7I1</accession>
<evidence type="ECO:0000256" key="5">
    <source>
        <dbReference type="PROSITE-ProRule" id="PRU00284"/>
    </source>
</evidence>
<reference evidence="11 12" key="1">
    <citation type="submission" date="2023-03" db="EMBL/GenBank/DDBJ databases">
        <title>Roseibium porphyridii sp. nov. and Roseibium rhodosorbium sp. nov. isolated from marine algae, Porphyridium cruentum and Rhodosorus marinus, respectively.</title>
        <authorList>
            <person name="Lee M.W."/>
            <person name="Choi B.J."/>
            <person name="Lee J.K."/>
            <person name="Choi D.G."/>
            <person name="Baek J.H."/>
            <person name="Bayburt H."/>
            <person name="Kim J.M."/>
            <person name="Han D.M."/>
            <person name="Kim K.H."/>
            <person name="Jeon C.O."/>
        </authorList>
    </citation>
    <scope>NUCLEOTIDE SEQUENCE [LARGE SCALE GENOMIC DNA]</scope>
    <source>
        <strain evidence="11 12">KMA01</strain>
    </source>
</reference>
<keyword evidence="6" id="KW-0175">Coiled coil</keyword>
<keyword evidence="2" id="KW-1003">Cell membrane</keyword>
<keyword evidence="3 5" id="KW-0807">Transducer</keyword>
<evidence type="ECO:0000259" key="10">
    <source>
        <dbReference type="PROSITE" id="PS50885"/>
    </source>
</evidence>
<organism evidence="11 12">
    <name type="scientific">Roseibium porphyridii</name>
    <dbReference type="NCBI Taxonomy" id="2866279"/>
    <lineage>
        <taxon>Bacteria</taxon>
        <taxon>Pseudomonadati</taxon>
        <taxon>Pseudomonadota</taxon>
        <taxon>Alphaproteobacteria</taxon>
        <taxon>Hyphomicrobiales</taxon>
        <taxon>Stappiaceae</taxon>
        <taxon>Roseibium</taxon>
    </lineage>
</organism>
<evidence type="ECO:0000256" key="7">
    <source>
        <dbReference type="SAM" id="Phobius"/>
    </source>
</evidence>
<dbReference type="Gene3D" id="1.10.287.950">
    <property type="entry name" value="Methyl-accepting chemotaxis protein"/>
    <property type="match status" value="1"/>
</dbReference>
<dbReference type="PROSITE" id="PS50111">
    <property type="entry name" value="CHEMOTAXIS_TRANSDUC_2"/>
    <property type="match status" value="1"/>
</dbReference>
<dbReference type="Proteomes" id="UP001209803">
    <property type="component" value="Chromosome"/>
</dbReference>
<dbReference type="PANTHER" id="PTHR32089:SF112">
    <property type="entry name" value="LYSOZYME-LIKE PROTEIN-RELATED"/>
    <property type="match status" value="1"/>
</dbReference>
<evidence type="ECO:0000259" key="9">
    <source>
        <dbReference type="PROSITE" id="PS50192"/>
    </source>
</evidence>
<dbReference type="EMBL" id="CP120863">
    <property type="protein sequence ID" value="WFE91306.1"/>
    <property type="molecule type" value="Genomic_DNA"/>
</dbReference>
<gene>
    <name evidence="11" type="ORF">K1718_08100</name>
</gene>
<dbReference type="SUPFAM" id="SSF58104">
    <property type="entry name" value="Methyl-accepting chemotaxis protein (MCP) signaling domain"/>
    <property type="match status" value="1"/>
</dbReference>
<proteinExistence type="inferred from homology"/>
<comment type="similarity">
    <text evidence="4">Belongs to the methyl-accepting chemotaxis (MCP) protein family.</text>
</comment>
<dbReference type="RefSeq" id="WP_265683636.1">
    <property type="nucleotide sequence ID" value="NZ_CP120863.1"/>
</dbReference>
<dbReference type="InterPro" id="IPR024478">
    <property type="entry name" value="HlyB_4HB_MCP"/>
</dbReference>
<evidence type="ECO:0000313" key="11">
    <source>
        <dbReference type="EMBL" id="WFE91306.1"/>
    </source>
</evidence>
<protein>
    <submittedName>
        <fullName evidence="11">Methyl-accepting chemotaxis protein</fullName>
    </submittedName>
</protein>
<dbReference type="InterPro" id="IPR003660">
    <property type="entry name" value="HAMP_dom"/>
</dbReference>
<dbReference type="PROSITE" id="PS50885">
    <property type="entry name" value="HAMP"/>
    <property type="match status" value="1"/>
</dbReference>
<dbReference type="Pfam" id="PF12729">
    <property type="entry name" value="4HB_MCP_1"/>
    <property type="match status" value="1"/>
</dbReference>
<evidence type="ECO:0000256" key="2">
    <source>
        <dbReference type="ARBA" id="ARBA00022519"/>
    </source>
</evidence>
<dbReference type="PANTHER" id="PTHR32089">
    <property type="entry name" value="METHYL-ACCEPTING CHEMOTAXIS PROTEIN MCPB"/>
    <property type="match status" value="1"/>
</dbReference>
<keyword evidence="7" id="KW-0472">Membrane</keyword>
<evidence type="ECO:0000256" key="3">
    <source>
        <dbReference type="ARBA" id="ARBA00023224"/>
    </source>
</evidence>
<dbReference type="InterPro" id="IPR000727">
    <property type="entry name" value="T_SNARE_dom"/>
</dbReference>
<evidence type="ECO:0000256" key="6">
    <source>
        <dbReference type="SAM" id="Coils"/>
    </source>
</evidence>
<dbReference type="PROSITE" id="PS50192">
    <property type="entry name" value="T_SNARE"/>
    <property type="match status" value="1"/>
</dbReference>
<feature type="domain" description="Methyl-accepting transducer" evidence="8">
    <location>
        <begin position="487"/>
        <end position="730"/>
    </location>
</feature>